<evidence type="ECO:0000313" key="3">
    <source>
        <dbReference type="Proteomes" id="UP001499988"/>
    </source>
</evidence>
<proteinExistence type="predicted"/>
<keyword evidence="1" id="KW-0732">Signal</keyword>
<dbReference type="RefSeq" id="WP_345334347.1">
    <property type="nucleotide sequence ID" value="NZ_BAABJZ010000015.1"/>
</dbReference>
<accession>A0ABP9EKF5</accession>
<organism evidence="2 3">
    <name type="scientific">Ferrimonas pelagia</name>
    <dbReference type="NCBI Taxonomy" id="1177826"/>
    <lineage>
        <taxon>Bacteria</taxon>
        <taxon>Pseudomonadati</taxon>
        <taxon>Pseudomonadota</taxon>
        <taxon>Gammaproteobacteria</taxon>
        <taxon>Alteromonadales</taxon>
        <taxon>Ferrimonadaceae</taxon>
        <taxon>Ferrimonas</taxon>
    </lineage>
</organism>
<feature type="chain" id="PRO_5045077977" description="Nucleoside-specific outer membrane channel protein Tsx" evidence="1">
    <location>
        <begin position="20"/>
        <end position="250"/>
    </location>
</feature>
<dbReference type="EMBL" id="BAABJZ010000015">
    <property type="protein sequence ID" value="GAA4879451.1"/>
    <property type="molecule type" value="Genomic_DNA"/>
</dbReference>
<feature type="signal peptide" evidence="1">
    <location>
        <begin position="1"/>
        <end position="19"/>
    </location>
</feature>
<reference evidence="3" key="1">
    <citation type="journal article" date="2019" name="Int. J. Syst. Evol. Microbiol.">
        <title>The Global Catalogue of Microorganisms (GCM) 10K type strain sequencing project: providing services to taxonomists for standard genome sequencing and annotation.</title>
        <authorList>
            <consortium name="The Broad Institute Genomics Platform"/>
            <consortium name="The Broad Institute Genome Sequencing Center for Infectious Disease"/>
            <person name="Wu L."/>
            <person name="Ma J."/>
        </authorList>
    </citation>
    <scope>NUCLEOTIDE SEQUENCE [LARGE SCALE GENOMIC DNA]</scope>
    <source>
        <strain evidence="3">JCM 18401</strain>
    </source>
</reference>
<dbReference type="Proteomes" id="UP001499988">
    <property type="component" value="Unassembled WGS sequence"/>
</dbReference>
<protein>
    <recommendedName>
        <fullName evidence="4">Nucleoside-specific outer membrane channel protein Tsx</fullName>
    </recommendedName>
</protein>
<keyword evidence="3" id="KW-1185">Reference proteome</keyword>
<gene>
    <name evidence="2" type="ORF">GCM10023333_11770</name>
</gene>
<comment type="caution">
    <text evidence="2">The sequence shown here is derived from an EMBL/GenBank/DDBJ whole genome shotgun (WGS) entry which is preliminary data.</text>
</comment>
<evidence type="ECO:0000256" key="1">
    <source>
        <dbReference type="SAM" id="SignalP"/>
    </source>
</evidence>
<evidence type="ECO:0000313" key="2">
    <source>
        <dbReference type="EMBL" id="GAA4879451.1"/>
    </source>
</evidence>
<evidence type="ECO:0008006" key="4">
    <source>
        <dbReference type="Google" id="ProtNLM"/>
    </source>
</evidence>
<name>A0ABP9EKF5_9GAMM</name>
<sequence length="250" mass="27353">MKRLMLLAALAAPLSMAQAEEAKEEALIDPSDLTRVYTQAAVFVTSDANIRTSTMATGAWTDDIQFAGFVEAYWGDRKNEDEFGMDYLNGRAQYFQVHGINNGVMPRIGFSTDFMHYSNVGAKDSKIAAFGAIGLINPKFTGGKLMLFPNLAYATGSMGGEDVDGYAANLYATLPIGGQGAFIQFSPEFLSLSGDTLNIDTMTYNGFISAPINKGRTQWLMTKISHKSETINGFNDEGDLTLEIGYKWFF</sequence>